<keyword evidence="7" id="KW-0238">DNA-binding</keyword>
<organism evidence="16 17">
    <name type="scientific">Mesoterricola silvestris</name>
    <dbReference type="NCBI Taxonomy" id="2927979"/>
    <lineage>
        <taxon>Bacteria</taxon>
        <taxon>Pseudomonadati</taxon>
        <taxon>Acidobacteriota</taxon>
        <taxon>Holophagae</taxon>
        <taxon>Holophagales</taxon>
        <taxon>Holophagaceae</taxon>
        <taxon>Mesoterricola</taxon>
    </lineage>
</organism>
<reference evidence="17" key="1">
    <citation type="journal article" date="2023" name="Int. J. Syst. Evol. Microbiol.">
        <title>Mesoterricola silvestris gen. nov., sp. nov., Mesoterricola sediminis sp. nov., Geothrix oryzae sp. nov., Geothrix edaphica sp. nov., Geothrix rubra sp. nov., and Geothrix limicola sp. nov., six novel members of Acidobacteriota isolated from soils.</title>
        <authorList>
            <person name="Itoh H."/>
            <person name="Sugisawa Y."/>
            <person name="Mise K."/>
            <person name="Xu Z."/>
            <person name="Kuniyasu M."/>
            <person name="Ushijima N."/>
            <person name="Kawano K."/>
            <person name="Kobayashi E."/>
            <person name="Shiratori Y."/>
            <person name="Masuda Y."/>
            <person name="Senoo K."/>
        </authorList>
    </citation>
    <scope>NUCLEOTIDE SEQUENCE [LARGE SCALE GENOMIC DNA]</scope>
    <source>
        <strain evidence="17">W79</strain>
    </source>
</reference>
<dbReference type="InterPro" id="IPR005738">
    <property type="entry name" value="TopoIII"/>
</dbReference>
<dbReference type="Proteomes" id="UP001238179">
    <property type="component" value="Chromosome"/>
</dbReference>
<feature type="region of interest" description="Disordered" evidence="13">
    <location>
        <begin position="444"/>
        <end position="505"/>
    </location>
</feature>
<keyword evidence="8" id="KW-0413">Isomerase</keyword>
<dbReference type="RefSeq" id="WP_316412160.1">
    <property type="nucleotide sequence ID" value="NZ_AP027080.1"/>
</dbReference>
<dbReference type="PANTHER" id="PTHR11390">
    <property type="entry name" value="PROKARYOTIC DNA TOPOISOMERASE"/>
    <property type="match status" value="1"/>
</dbReference>
<evidence type="ECO:0000256" key="10">
    <source>
        <dbReference type="ARBA" id="ARBA00031985"/>
    </source>
</evidence>
<dbReference type="SUPFAM" id="SSF56712">
    <property type="entry name" value="Prokaryotic type I DNA topoisomerase"/>
    <property type="match status" value="1"/>
</dbReference>
<dbReference type="CDD" id="cd00186">
    <property type="entry name" value="TOP1Ac"/>
    <property type="match status" value="1"/>
</dbReference>
<dbReference type="Gene3D" id="1.10.460.10">
    <property type="entry name" value="Topoisomerase I, domain 2"/>
    <property type="match status" value="1"/>
</dbReference>
<dbReference type="EC" id="5.6.2.1" evidence="3"/>
<evidence type="ECO:0000313" key="16">
    <source>
        <dbReference type="EMBL" id="BDU73489.1"/>
    </source>
</evidence>
<accession>A0AA48K904</accession>
<dbReference type="InterPro" id="IPR003602">
    <property type="entry name" value="Topo_IA_DNA-bd_dom"/>
</dbReference>
<dbReference type="KEGG" id="msil:METEAL_26630"/>
<dbReference type="InterPro" id="IPR013825">
    <property type="entry name" value="Topo_IA_cen_sub2"/>
</dbReference>
<dbReference type="GO" id="GO:0006310">
    <property type="term" value="P:DNA recombination"/>
    <property type="evidence" value="ECO:0007669"/>
    <property type="project" value="TreeGrafter"/>
</dbReference>
<sequence length="760" mass="84038">MANPIRLIVSEKPSMGRAIAAALGIQGTGRSFIQGDGVIVTWCVGHLVEALDPEGYDPALKRWRMDSVPFFPPEFRYAPIASTRDQYDVVQRLMNREDVGDIVNATDAGREGELIFDLVYRLAKATKPVHRFWTSSLTDEAIREAYGKMKPGDAYAGLRDAARCRQEADWLVGINCTRAQTLVQQKAGGEGVYSIGRVQTPTLALLVNRELEIQNFVPKDFWTLWAVFQAEAGAYKGKWFRKEDGRDQDRFDTEEAARGLAEALKGKPGRVASVTARTEKKKPELLYDLTNLQKEANKRFGLTAEHTLAVAQELYEAKLISYPRTNSRCLTEADTVKIPAWIRSLATGQLEALRPFVDELRTRWPQKLDKRFVNDKEVEDHTALVPTENPAKNLSGDKLRIYELIARRFLAAFWPDRVEAKTTIVTKIEKEAFKTTGTVVKALGWSEVDPPHSRPKKEAKAEEGEEPEEEEEAGTLPAVAKDEAVDTKDLFPKAGKTSPPKRMSEADLLGAMQSAGKELDDDELKGAMKDCGLGTPATRANIIETLLKRAYLERKRNILAPTPKGIDLIRGIRAEPLRSPQLTGEWEAQMERIRRGEASRDAFMEGIRGFVKDVVGQIKASAPAAAARPPSGPVVGDCPRCGSPLHLREWEGRHYVKCAAARDPECRVAFETGPDGKPVELCRLCQGPLRTTKAGSKVCVLCGAWAADQPEGLPEPGTCPGCGQPMRLIPSTTRGQYFRRCAPCGTVEAVKIPRAEGPEN</sequence>
<evidence type="ECO:0000256" key="9">
    <source>
        <dbReference type="ARBA" id="ARBA00030003"/>
    </source>
</evidence>
<dbReference type="Gene3D" id="2.70.20.10">
    <property type="entry name" value="Topoisomerase I, domain 3"/>
    <property type="match status" value="1"/>
</dbReference>
<feature type="compositionally biased region" description="Basic and acidic residues" evidence="13">
    <location>
        <begin position="449"/>
        <end position="462"/>
    </location>
</feature>
<dbReference type="InterPro" id="IPR013826">
    <property type="entry name" value="Topo_IA_cen_sub3"/>
</dbReference>
<dbReference type="GO" id="GO:0043597">
    <property type="term" value="C:cytoplasmic replication fork"/>
    <property type="evidence" value="ECO:0007669"/>
    <property type="project" value="TreeGrafter"/>
</dbReference>
<dbReference type="GO" id="GO:0046872">
    <property type="term" value="F:metal ion binding"/>
    <property type="evidence" value="ECO:0007669"/>
    <property type="project" value="UniProtKB-KW"/>
</dbReference>
<dbReference type="Pfam" id="PF01751">
    <property type="entry name" value="Toprim"/>
    <property type="match status" value="1"/>
</dbReference>
<keyword evidence="6" id="KW-0799">Topoisomerase</keyword>
<comment type="similarity">
    <text evidence="2">Belongs to the type IA topoisomerase family.</text>
</comment>
<evidence type="ECO:0000256" key="6">
    <source>
        <dbReference type="ARBA" id="ARBA00023029"/>
    </source>
</evidence>
<dbReference type="EMBL" id="AP027080">
    <property type="protein sequence ID" value="BDU73489.1"/>
    <property type="molecule type" value="Genomic_DNA"/>
</dbReference>
<evidence type="ECO:0000256" key="13">
    <source>
        <dbReference type="SAM" id="MobiDB-lite"/>
    </source>
</evidence>
<proteinExistence type="inferred from homology"/>
<dbReference type="NCBIfam" id="TIGR01056">
    <property type="entry name" value="topB"/>
    <property type="match status" value="1"/>
</dbReference>
<evidence type="ECO:0000256" key="8">
    <source>
        <dbReference type="ARBA" id="ARBA00023235"/>
    </source>
</evidence>
<keyword evidence="17" id="KW-1185">Reference proteome</keyword>
<dbReference type="GO" id="GO:0006281">
    <property type="term" value="P:DNA repair"/>
    <property type="evidence" value="ECO:0007669"/>
    <property type="project" value="TreeGrafter"/>
</dbReference>
<evidence type="ECO:0000256" key="7">
    <source>
        <dbReference type="ARBA" id="ARBA00023125"/>
    </source>
</evidence>
<dbReference type="GO" id="GO:0006265">
    <property type="term" value="P:DNA topological change"/>
    <property type="evidence" value="ECO:0007669"/>
    <property type="project" value="InterPro"/>
</dbReference>
<dbReference type="InterPro" id="IPR006171">
    <property type="entry name" value="TOPRIM_dom"/>
</dbReference>
<dbReference type="PRINTS" id="PR00417">
    <property type="entry name" value="PRTPISMRASEI"/>
</dbReference>
<dbReference type="NCBIfam" id="NF005829">
    <property type="entry name" value="PRK07726.1"/>
    <property type="match status" value="1"/>
</dbReference>
<dbReference type="AlphaFoldDB" id="A0AA48K904"/>
<dbReference type="CDD" id="cd03362">
    <property type="entry name" value="TOPRIM_TopoIA_TopoIII"/>
    <property type="match status" value="1"/>
</dbReference>
<evidence type="ECO:0000256" key="1">
    <source>
        <dbReference type="ARBA" id="ARBA00000213"/>
    </source>
</evidence>
<feature type="compositionally biased region" description="Basic and acidic residues" evidence="13">
    <location>
        <begin position="480"/>
        <end position="491"/>
    </location>
</feature>
<dbReference type="PROSITE" id="PS50880">
    <property type="entry name" value="TOPRIM"/>
    <property type="match status" value="1"/>
</dbReference>
<dbReference type="InterPro" id="IPR034144">
    <property type="entry name" value="TOPRIM_TopoIII"/>
</dbReference>
<evidence type="ECO:0000256" key="11">
    <source>
        <dbReference type="ARBA" id="ARBA00032235"/>
    </source>
</evidence>
<keyword evidence="5" id="KW-0460">Magnesium</keyword>
<evidence type="ECO:0000259" key="14">
    <source>
        <dbReference type="PROSITE" id="PS50880"/>
    </source>
</evidence>
<dbReference type="InterPro" id="IPR013497">
    <property type="entry name" value="Topo_IA_cen"/>
</dbReference>
<comment type="catalytic activity">
    <reaction evidence="1">
        <text>ATP-independent breakage of single-stranded DNA, followed by passage and rejoining.</text>
        <dbReference type="EC" id="5.6.2.1"/>
    </reaction>
</comment>
<evidence type="ECO:0000256" key="5">
    <source>
        <dbReference type="ARBA" id="ARBA00022842"/>
    </source>
</evidence>
<dbReference type="Gene3D" id="1.10.290.10">
    <property type="entry name" value="Topoisomerase I, domain 4"/>
    <property type="match status" value="1"/>
</dbReference>
<dbReference type="Gene3D" id="3.40.50.140">
    <property type="match status" value="1"/>
</dbReference>
<evidence type="ECO:0000256" key="4">
    <source>
        <dbReference type="ARBA" id="ARBA00022723"/>
    </source>
</evidence>
<dbReference type="GO" id="GO:0003917">
    <property type="term" value="F:DNA topoisomerase type I (single strand cut, ATP-independent) activity"/>
    <property type="evidence" value="ECO:0007669"/>
    <property type="project" value="UniProtKB-EC"/>
</dbReference>
<dbReference type="PROSITE" id="PS00396">
    <property type="entry name" value="TOPO_IA_1"/>
    <property type="match status" value="1"/>
</dbReference>
<evidence type="ECO:0000256" key="12">
    <source>
        <dbReference type="ARBA" id="ARBA00032877"/>
    </source>
</evidence>
<name>A0AA48K904_9BACT</name>
<dbReference type="Pfam" id="PF01131">
    <property type="entry name" value="Topoisom_bac"/>
    <property type="match status" value="1"/>
</dbReference>
<dbReference type="PANTHER" id="PTHR11390:SF21">
    <property type="entry name" value="DNA TOPOISOMERASE 3-ALPHA"/>
    <property type="match status" value="1"/>
</dbReference>
<evidence type="ECO:0000313" key="17">
    <source>
        <dbReference type="Proteomes" id="UP001238179"/>
    </source>
</evidence>
<dbReference type="InterPro" id="IPR003601">
    <property type="entry name" value="Topo_IA_2"/>
</dbReference>
<keyword evidence="4" id="KW-0479">Metal-binding</keyword>
<evidence type="ECO:0000256" key="3">
    <source>
        <dbReference type="ARBA" id="ARBA00012891"/>
    </source>
</evidence>
<dbReference type="InterPro" id="IPR000380">
    <property type="entry name" value="Topo_IA"/>
</dbReference>
<feature type="compositionally biased region" description="Acidic residues" evidence="13">
    <location>
        <begin position="463"/>
        <end position="473"/>
    </location>
</feature>
<dbReference type="SMART" id="SM00436">
    <property type="entry name" value="TOP1Bc"/>
    <property type="match status" value="1"/>
</dbReference>
<evidence type="ECO:0000256" key="2">
    <source>
        <dbReference type="ARBA" id="ARBA00009446"/>
    </source>
</evidence>
<dbReference type="PROSITE" id="PS52039">
    <property type="entry name" value="TOPO_IA_2"/>
    <property type="match status" value="1"/>
</dbReference>
<dbReference type="GO" id="GO:0003677">
    <property type="term" value="F:DNA binding"/>
    <property type="evidence" value="ECO:0007669"/>
    <property type="project" value="UniProtKB-KW"/>
</dbReference>
<gene>
    <name evidence="16" type="primary">topB</name>
    <name evidence="16" type="ORF">METEAL_26630</name>
</gene>
<feature type="domain" description="Toprim" evidence="14">
    <location>
        <begin position="5"/>
        <end position="138"/>
    </location>
</feature>
<feature type="domain" description="Topo IA-type catalytic" evidence="15">
    <location>
        <begin position="155"/>
        <end position="615"/>
    </location>
</feature>
<protein>
    <recommendedName>
        <fullName evidence="3">DNA topoisomerase</fullName>
        <ecNumber evidence="3">5.6.2.1</ecNumber>
    </recommendedName>
    <alternativeName>
        <fullName evidence="12">Omega-protein</fullName>
    </alternativeName>
    <alternativeName>
        <fullName evidence="11">Relaxing enzyme</fullName>
    </alternativeName>
    <alternativeName>
        <fullName evidence="9">Swivelase</fullName>
    </alternativeName>
    <alternativeName>
        <fullName evidence="10">Untwisting enzyme</fullName>
    </alternativeName>
</protein>
<evidence type="ECO:0000259" key="15">
    <source>
        <dbReference type="PROSITE" id="PS52039"/>
    </source>
</evidence>
<dbReference type="SMART" id="SM00493">
    <property type="entry name" value="TOPRIM"/>
    <property type="match status" value="1"/>
</dbReference>
<dbReference type="InterPro" id="IPR023405">
    <property type="entry name" value="Topo_IA_core_domain"/>
</dbReference>
<dbReference type="InterPro" id="IPR013824">
    <property type="entry name" value="Topo_IA_cen_sub1"/>
</dbReference>
<dbReference type="SMART" id="SM00437">
    <property type="entry name" value="TOP1Ac"/>
    <property type="match status" value="1"/>
</dbReference>
<dbReference type="InterPro" id="IPR023406">
    <property type="entry name" value="Topo_IA_AS"/>
</dbReference>